<dbReference type="PATRIC" id="fig|1705562.3.peg.1140"/>
<reference evidence="3" key="2">
    <citation type="submission" date="2019-12" db="EMBL/GenBank/DDBJ databases">
        <title>The whole-genome sequencing of Haloarcula japonica strain pws8.</title>
        <authorList>
            <person name="Verma D.K."/>
            <person name="Gopal K."/>
            <person name="Prasad E.S."/>
        </authorList>
    </citation>
    <scope>NUCLEOTIDE SEQUENCE</scope>
    <source>
        <strain evidence="3">Pws8</strain>
    </source>
</reference>
<keyword evidence="1" id="KW-1133">Transmembrane helix</keyword>
<evidence type="ECO:0000256" key="1">
    <source>
        <dbReference type="SAM" id="Phobius"/>
    </source>
</evidence>
<keyword evidence="1" id="KW-0812">Transmembrane</keyword>
<organism evidence="2 4">
    <name type="scientific">Haloarcula rubripromontorii</name>
    <dbReference type="NCBI Taxonomy" id="1705562"/>
    <lineage>
        <taxon>Archaea</taxon>
        <taxon>Methanobacteriati</taxon>
        <taxon>Methanobacteriota</taxon>
        <taxon>Stenosarchaea group</taxon>
        <taxon>Halobacteria</taxon>
        <taxon>Halobacteriales</taxon>
        <taxon>Haloarculaceae</taxon>
        <taxon>Haloarcula</taxon>
    </lineage>
</organism>
<keyword evidence="4" id="KW-1185">Reference proteome</keyword>
<evidence type="ECO:0000313" key="2">
    <source>
        <dbReference type="EMBL" id="KOX94469.1"/>
    </source>
</evidence>
<protein>
    <submittedName>
        <fullName evidence="2">Uncharacterized protein</fullName>
    </submittedName>
</protein>
<dbReference type="OrthoDB" id="221884at2157"/>
<sequence>MADDISLFDRRMRGPAGIAIAAGVVLGLLTGYTVGAGTPDGPSWTLVVPFALLATVFLYLGAYRNLSKRAGDT</sequence>
<keyword evidence="1" id="KW-0472">Membrane</keyword>
<name>A0A0M9ALH2_9EURY</name>
<gene>
    <name evidence="2" type="ORF">AMS69_01005</name>
    <name evidence="3" type="ORF">GOC83_14865</name>
</gene>
<comment type="caution">
    <text evidence="2">The sequence shown here is derived from an EMBL/GenBank/DDBJ whole genome shotgun (WGS) entry which is preliminary data.</text>
</comment>
<dbReference type="STRING" id="1705562.AMS69_01005"/>
<dbReference type="EMBL" id="WOWB01000001">
    <property type="protein sequence ID" value="NLV07413.1"/>
    <property type="molecule type" value="Genomic_DNA"/>
</dbReference>
<feature type="transmembrane region" description="Helical" evidence="1">
    <location>
        <begin position="44"/>
        <end position="63"/>
    </location>
</feature>
<accession>A0A0M9ALH2</accession>
<dbReference type="Proteomes" id="UP000610611">
    <property type="component" value="Unassembled WGS sequence"/>
</dbReference>
<dbReference type="EMBL" id="LIUF01000001">
    <property type="protein sequence ID" value="KOX94469.1"/>
    <property type="molecule type" value="Genomic_DNA"/>
</dbReference>
<dbReference type="AlphaFoldDB" id="A0A0M9ALH2"/>
<evidence type="ECO:0000313" key="4">
    <source>
        <dbReference type="Proteomes" id="UP000037729"/>
    </source>
</evidence>
<reference evidence="2 4" key="1">
    <citation type="submission" date="2015-08" db="EMBL/GenBank/DDBJ databases">
        <title>Genomes of Isolates from Cabo Rojo, PR.</title>
        <authorList>
            <person name="Sanchez-Nieves R.L."/>
            <person name="Montalvo-Rodriguez R."/>
        </authorList>
    </citation>
    <scope>NUCLEOTIDE SEQUENCE [LARGE SCALE GENOMIC DNA]</scope>
    <source>
        <strain evidence="2 4">SL3</strain>
    </source>
</reference>
<feature type="transmembrane region" description="Helical" evidence="1">
    <location>
        <begin position="12"/>
        <end position="32"/>
    </location>
</feature>
<proteinExistence type="predicted"/>
<evidence type="ECO:0000313" key="3">
    <source>
        <dbReference type="EMBL" id="NLV07413.1"/>
    </source>
</evidence>
<dbReference type="RefSeq" id="WP_053966240.1">
    <property type="nucleotide sequence ID" value="NZ_JAWJXX010000009.1"/>
</dbReference>
<dbReference type="Proteomes" id="UP000037729">
    <property type="component" value="Unassembled WGS sequence"/>
</dbReference>